<organism evidence="2 3">
    <name type="scientific">Candidatus Segetimicrobium genomatis</name>
    <dbReference type="NCBI Taxonomy" id="2569760"/>
    <lineage>
        <taxon>Bacteria</taxon>
        <taxon>Bacillati</taxon>
        <taxon>Candidatus Sysuimicrobiota</taxon>
        <taxon>Candidatus Sysuimicrobiia</taxon>
        <taxon>Candidatus Sysuimicrobiales</taxon>
        <taxon>Candidatus Segetimicrobiaceae</taxon>
        <taxon>Candidatus Segetimicrobium</taxon>
    </lineage>
</organism>
<dbReference type="AlphaFoldDB" id="A0A537LXT9"/>
<dbReference type="PANTHER" id="PTHR36111:SF2">
    <property type="entry name" value="INNER MEMBRANE PROTEIN"/>
    <property type="match status" value="1"/>
</dbReference>
<dbReference type="Proteomes" id="UP000315217">
    <property type="component" value="Unassembled WGS sequence"/>
</dbReference>
<evidence type="ECO:0000313" key="3">
    <source>
        <dbReference type="Proteomes" id="UP000315217"/>
    </source>
</evidence>
<reference evidence="2 3" key="1">
    <citation type="journal article" date="2019" name="Nat. Microbiol.">
        <title>Mediterranean grassland soil C-N compound turnover is dependent on rainfall and depth, and is mediated by genomically divergent microorganisms.</title>
        <authorList>
            <person name="Diamond S."/>
            <person name="Andeer P.F."/>
            <person name="Li Z."/>
            <person name="Crits-Christoph A."/>
            <person name="Burstein D."/>
            <person name="Anantharaman K."/>
            <person name="Lane K.R."/>
            <person name="Thomas B.C."/>
            <person name="Pan C."/>
            <person name="Northen T.R."/>
            <person name="Banfield J.F."/>
        </authorList>
    </citation>
    <scope>NUCLEOTIDE SEQUENCE [LARGE SCALE GENOMIC DNA]</scope>
    <source>
        <strain evidence="2">NP_1</strain>
    </source>
</reference>
<dbReference type="InterPro" id="IPR007563">
    <property type="entry name" value="DUF554"/>
</dbReference>
<feature type="transmembrane region" description="Helical" evidence="1">
    <location>
        <begin position="6"/>
        <end position="24"/>
    </location>
</feature>
<protein>
    <submittedName>
        <fullName evidence="2">DUF554 domain-containing protein</fullName>
    </submittedName>
</protein>
<proteinExistence type="predicted"/>
<gene>
    <name evidence="2" type="ORF">E6G98_01885</name>
</gene>
<keyword evidence="1" id="KW-0812">Transmembrane</keyword>
<feature type="transmembrane region" description="Helical" evidence="1">
    <location>
        <begin position="215"/>
        <end position="236"/>
    </location>
</feature>
<keyword evidence="1" id="KW-1133">Transmembrane helix</keyword>
<accession>A0A537LXT9</accession>
<evidence type="ECO:0000313" key="2">
    <source>
        <dbReference type="EMBL" id="TMJ12831.1"/>
    </source>
</evidence>
<feature type="transmembrane region" description="Helical" evidence="1">
    <location>
        <begin position="147"/>
        <end position="177"/>
    </location>
</feature>
<feature type="transmembrane region" description="Helical" evidence="1">
    <location>
        <begin position="189"/>
        <end position="209"/>
    </location>
</feature>
<feature type="transmembrane region" description="Helical" evidence="1">
    <location>
        <begin position="59"/>
        <end position="79"/>
    </location>
</feature>
<sequence>MTLMLGTLVNALAVVAGSAVGVSLRRHIPEGMHEILMQGLGLAVLVIGMQMGLGTHNVLVVIISMAVGGVLGEALGIEARLNRLGLWAEARLGAREEGSTFARAFVTSSLLFCVGPLTILGSIQGGLGQPPVLLYTKSMLDGVSSVAIGAALGAGVFLSAGTILIYQGALTLLATLAQGVMTPDVTREFTATGGLLVLGVGITLLRLRPVRVGNLLPALLVVVALNVLLPVLSSLIRSLGIVR</sequence>
<dbReference type="Pfam" id="PF04474">
    <property type="entry name" value="DUF554"/>
    <property type="match status" value="1"/>
</dbReference>
<comment type="caution">
    <text evidence="2">The sequence shown here is derived from an EMBL/GenBank/DDBJ whole genome shotgun (WGS) entry which is preliminary data.</text>
</comment>
<name>A0A537LXT9_9BACT</name>
<dbReference type="EMBL" id="VBAI01000014">
    <property type="protein sequence ID" value="TMJ12831.1"/>
    <property type="molecule type" value="Genomic_DNA"/>
</dbReference>
<feature type="transmembrane region" description="Helical" evidence="1">
    <location>
        <begin position="36"/>
        <end position="53"/>
    </location>
</feature>
<keyword evidence="1" id="KW-0472">Membrane</keyword>
<evidence type="ECO:0000256" key="1">
    <source>
        <dbReference type="SAM" id="Phobius"/>
    </source>
</evidence>
<dbReference type="PANTHER" id="PTHR36111">
    <property type="entry name" value="INNER MEMBRANE PROTEIN-RELATED"/>
    <property type="match status" value="1"/>
</dbReference>
<feature type="transmembrane region" description="Helical" evidence="1">
    <location>
        <begin position="100"/>
        <end position="127"/>
    </location>
</feature>